<feature type="transmembrane region" description="Helical" evidence="6">
    <location>
        <begin position="117"/>
        <end position="135"/>
    </location>
</feature>
<evidence type="ECO:0000256" key="5">
    <source>
        <dbReference type="SAM" id="MobiDB-lite"/>
    </source>
</evidence>
<comment type="subcellular location">
    <subcellularLocation>
        <location evidence="1">Membrane</location>
        <topology evidence="1">Multi-pass membrane protein</topology>
    </subcellularLocation>
</comment>
<keyword evidence="3 6" id="KW-1133">Transmembrane helix</keyword>
<sequence length="323" mass="35899">MHTDEPAAPAPRRDRRDRTLRSDLRAMLPDLAIALLVTASVYGILHWRIDNGTSDTALVMPFMADAAANWPYWLSQAFGWSALLWSWVTVLFGLLVGGSRPAWIRLRPATIERLHRTTSLTVIALIFAHALVLSWDSGNDLLGAFVPGLYSHAPGRFAVAIGVIAFWLALPMGLTYYVRNRMGPRLWRMTHRFIIVVYVLGIWHTFLWGTNVWFTGGLRTVLWVMQIPVALLFLWRLLYPARRGERVPWRPSEWSAGLSARDVGSLVLRLGAAAVVVALLVVIATGNTGGADREDYPKTSTSDGGGHDHHGDHEGHDHSGHGH</sequence>
<evidence type="ECO:0000256" key="1">
    <source>
        <dbReference type="ARBA" id="ARBA00004141"/>
    </source>
</evidence>
<evidence type="ECO:0000256" key="6">
    <source>
        <dbReference type="SAM" id="Phobius"/>
    </source>
</evidence>
<evidence type="ECO:0000256" key="4">
    <source>
        <dbReference type="ARBA" id="ARBA00023136"/>
    </source>
</evidence>
<feature type="transmembrane region" description="Helical" evidence="6">
    <location>
        <begin position="266"/>
        <end position="286"/>
    </location>
</feature>
<feature type="region of interest" description="Disordered" evidence="5">
    <location>
        <begin position="292"/>
        <end position="323"/>
    </location>
</feature>
<evidence type="ECO:0000313" key="8">
    <source>
        <dbReference type="EMBL" id="MCP2333804.1"/>
    </source>
</evidence>
<dbReference type="Pfam" id="PF01794">
    <property type="entry name" value="Ferric_reduct"/>
    <property type="match status" value="1"/>
</dbReference>
<feature type="transmembrane region" description="Helical" evidence="6">
    <location>
        <begin position="190"/>
        <end position="209"/>
    </location>
</feature>
<keyword evidence="2 6" id="KW-0812">Transmembrane</keyword>
<evidence type="ECO:0000313" key="9">
    <source>
        <dbReference type="Proteomes" id="UP000791080"/>
    </source>
</evidence>
<keyword evidence="4 6" id="KW-0472">Membrane</keyword>
<feature type="compositionally biased region" description="Basic and acidic residues" evidence="5">
    <location>
        <begin position="305"/>
        <end position="323"/>
    </location>
</feature>
<name>A0ABT1JMP7_ACTCY</name>
<feature type="transmembrane region" description="Helical" evidence="6">
    <location>
        <begin position="221"/>
        <end position="239"/>
    </location>
</feature>
<protein>
    <submittedName>
        <fullName evidence="8">Ferric reductase like transmembrane component</fullName>
    </submittedName>
</protein>
<feature type="transmembrane region" description="Helical" evidence="6">
    <location>
        <begin position="26"/>
        <end position="45"/>
    </location>
</feature>
<dbReference type="RefSeq" id="WP_026419090.1">
    <property type="nucleotide sequence ID" value="NZ_AUBJ02000001.1"/>
</dbReference>
<comment type="caution">
    <text evidence="8">The sequence shown here is derived from an EMBL/GenBank/DDBJ whole genome shotgun (WGS) entry which is preliminary data.</text>
</comment>
<dbReference type="InterPro" id="IPR013130">
    <property type="entry name" value="Fe3_Rdtase_TM_dom"/>
</dbReference>
<organism evidence="8 9">
    <name type="scientific">Actinoalloteichus caeruleus DSM 43889</name>
    <dbReference type="NCBI Taxonomy" id="1120930"/>
    <lineage>
        <taxon>Bacteria</taxon>
        <taxon>Bacillati</taxon>
        <taxon>Actinomycetota</taxon>
        <taxon>Actinomycetes</taxon>
        <taxon>Pseudonocardiales</taxon>
        <taxon>Pseudonocardiaceae</taxon>
        <taxon>Actinoalloteichus</taxon>
        <taxon>Actinoalloteichus cyanogriseus</taxon>
    </lineage>
</organism>
<feature type="domain" description="Ferric oxidoreductase" evidence="7">
    <location>
        <begin position="86"/>
        <end position="202"/>
    </location>
</feature>
<evidence type="ECO:0000259" key="7">
    <source>
        <dbReference type="Pfam" id="PF01794"/>
    </source>
</evidence>
<feature type="transmembrane region" description="Helical" evidence="6">
    <location>
        <begin position="77"/>
        <end position="96"/>
    </location>
</feature>
<reference evidence="8 9" key="1">
    <citation type="submission" date="2022-06" db="EMBL/GenBank/DDBJ databases">
        <title>Genomic Encyclopedia of Type Strains, Phase I: the one thousand microbial genomes (KMG-I) project.</title>
        <authorList>
            <person name="Kyrpides N."/>
        </authorList>
    </citation>
    <scope>NUCLEOTIDE SEQUENCE [LARGE SCALE GENOMIC DNA]</scope>
    <source>
        <strain evidence="8 9">DSM 43889</strain>
    </source>
</reference>
<evidence type="ECO:0000256" key="2">
    <source>
        <dbReference type="ARBA" id="ARBA00022692"/>
    </source>
</evidence>
<proteinExistence type="predicted"/>
<gene>
    <name evidence="8" type="ORF">G443_004074</name>
</gene>
<keyword evidence="9" id="KW-1185">Reference proteome</keyword>
<evidence type="ECO:0000256" key="3">
    <source>
        <dbReference type="ARBA" id="ARBA00022989"/>
    </source>
</evidence>
<dbReference type="EMBL" id="AUBJ02000001">
    <property type="protein sequence ID" value="MCP2333804.1"/>
    <property type="molecule type" value="Genomic_DNA"/>
</dbReference>
<dbReference type="Proteomes" id="UP000791080">
    <property type="component" value="Unassembled WGS sequence"/>
</dbReference>
<accession>A0ABT1JMP7</accession>
<feature type="transmembrane region" description="Helical" evidence="6">
    <location>
        <begin position="155"/>
        <end position="178"/>
    </location>
</feature>